<sequence>MQYLIEQGLSVAETEWVAENMNVLLEVQAVFGWPTSHPAGLPMSITDLLHDPHYDMHCVTPHTDYFARFVALATRTAYTKLAYDLHQKYAHVQRVTEKQRVRFALFLQKYGGREFLARVRRLSSYPLTTSNTPLFSAFVLSCSVVYGLSQGMDVYETELAIQEMLGWEADSEADSEDTDSDADGYME</sequence>
<evidence type="ECO:0000313" key="1">
    <source>
        <dbReference type="EMBL" id="KNC72546.1"/>
    </source>
</evidence>
<proteinExistence type="predicted"/>
<organism evidence="1 2">
    <name type="scientific">Sphaeroforma arctica JP610</name>
    <dbReference type="NCBI Taxonomy" id="667725"/>
    <lineage>
        <taxon>Eukaryota</taxon>
        <taxon>Ichthyosporea</taxon>
        <taxon>Ichthyophonida</taxon>
        <taxon>Sphaeroforma</taxon>
    </lineage>
</organism>
<dbReference type="AlphaFoldDB" id="A0A0L0F7J0"/>
<dbReference type="GeneID" id="25915401"/>
<accession>A0A0L0F7J0</accession>
<dbReference type="RefSeq" id="XP_014146448.1">
    <property type="nucleotide sequence ID" value="XM_014290973.1"/>
</dbReference>
<name>A0A0L0F7J0_9EUKA</name>
<gene>
    <name evidence="1" type="ORF">SARC_14897</name>
</gene>
<evidence type="ECO:0000313" key="2">
    <source>
        <dbReference type="Proteomes" id="UP000054560"/>
    </source>
</evidence>
<protein>
    <submittedName>
        <fullName evidence="1">Uncharacterized protein</fullName>
    </submittedName>
</protein>
<dbReference type="Proteomes" id="UP000054560">
    <property type="component" value="Unassembled WGS sequence"/>
</dbReference>
<reference evidence="1 2" key="1">
    <citation type="submission" date="2011-02" db="EMBL/GenBank/DDBJ databases">
        <title>The Genome Sequence of Sphaeroforma arctica JP610.</title>
        <authorList>
            <consortium name="The Broad Institute Genome Sequencing Platform"/>
            <person name="Russ C."/>
            <person name="Cuomo C."/>
            <person name="Young S.K."/>
            <person name="Zeng Q."/>
            <person name="Gargeya S."/>
            <person name="Alvarado L."/>
            <person name="Berlin A."/>
            <person name="Chapman S.B."/>
            <person name="Chen Z."/>
            <person name="Freedman E."/>
            <person name="Gellesch M."/>
            <person name="Goldberg J."/>
            <person name="Griggs A."/>
            <person name="Gujja S."/>
            <person name="Heilman E."/>
            <person name="Heiman D."/>
            <person name="Howarth C."/>
            <person name="Mehta T."/>
            <person name="Neiman D."/>
            <person name="Pearson M."/>
            <person name="Roberts A."/>
            <person name="Saif S."/>
            <person name="Shea T."/>
            <person name="Shenoy N."/>
            <person name="Sisk P."/>
            <person name="Stolte C."/>
            <person name="Sykes S."/>
            <person name="White J."/>
            <person name="Yandava C."/>
            <person name="Burger G."/>
            <person name="Gray M.W."/>
            <person name="Holland P.W.H."/>
            <person name="King N."/>
            <person name="Lang F.B.F."/>
            <person name="Roger A.J."/>
            <person name="Ruiz-Trillo I."/>
            <person name="Haas B."/>
            <person name="Nusbaum C."/>
            <person name="Birren B."/>
        </authorList>
    </citation>
    <scope>NUCLEOTIDE SEQUENCE [LARGE SCALE GENOMIC DNA]</scope>
    <source>
        <strain evidence="1 2">JP610</strain>
    </source>
</reference>
<keyword evidence="2" id="KW-1185">Reference proteome</keyword>
<dbReference type="EMBL" id="KQ246867">
    <property type="protein sequence ID" value="KNC72546.1"/>
    <property type="molecule type" value="Genomic_DNA"/>
</dbReference>